<feature type="transmembrane region" description="Helical" evidence="1">
    <location>
        <begin position="60"/>
        <end position="78"/>
    </location>
</feature>
<dbReference type="RefSeq" id="WP_054285080.1">
    <property type="nucleotide sequence ID" value="NZ_CYHA01000002.1"/>
</dbReference>
<dbReference type="STRING" id="375574.GCA_001418035_00867"/>
<sequence>MESNLSQPQTAHVTQPPRLGVLGTIAMILMIVGGLNWALVGLFEFDLVAALFGVLSPLSRIVYVLVGLAAVYGLALLARLSSAR</sequence>
<dbReference type="Pfam" id="PF04070">
    <property type="entry name" value="DUF378"/>
    <property type="match status" value="1"/>
</dbReference>
<evidence type="ECO:0000256" key="1">
    <source>
        <dbReference type="SAM" id="Phobius"/>
    </source>
</evidence>
<keyword evidence="3" id="KW-1185">Reference proteome</keyword>
<dbReference type="PANTHER" id="PTHR37304:SF1">
    <property type="entry name" value="MEMBRANE PROTEIN"/>
    <property type="match status" value="1"/>
</dbReference>
<dbReference type="AlphaFoldDB" id="A0A0K6GUC5"/>
<feature type="transmembrane region" description="Helical" evidence="1">
    <location>
        <begin position="21"/>
        <end position="40"/>
    </location>
</feature>
<dbReference type="OrthoDB" id="9812136at2"/>
<accession>A0A0K6GUC5</accession>
<dbReference type="EMBL" id="CYHA01000002">
    <property type="protein sequence ID" value="CUA82208.1"/>
    <property type="molecule type" value="Genomic_DNA"/>
</dbReference>
<protein>
    <submittedName>
        <fullName evidence="2">Uncharacterized membrane protein YuzA, DUF378 family</fullName>
    </submittedName>
</protein>
<evidence type="ECO:0000313" key="2">
    <source>
        <dbReference type="EMBL" id="CUA82208.1"/>
    </source>
</evidence>
<name>A0A0K6GUC5_9NEIS</name>
<dbReference type="Proteomes" id="UP000243535">
    <property type="component" value="Unassembled WGS sequence"/>
</dbReference>
<dbReference type="PANTHER" id="PTHR37304">
    <property type="entry name" value="MEMBRANE PROTEIN-RELATED"/>
    <property type="match status" value="1"/>
</dbReference>
<reference evidence="3" key="1">
    <citation type="submission" date="2015-08" db="EMBL/GenBank/DDBJ databases">
        <authorList>
            <person name="Varghese N."/>
        </authorList>
    </citation>
    <scope>NUCLEOTIDE SEQUENCE [LARGE SCALE GENOMIC DNA]</scope>
    <source>
        <strain evidence="3">DSM 17901</strain>
    </source>
</reference>
<keyword evidence="1" id="KW-0812">Transmembrane</keyword>
<gene>
    <name evidence="2" type="ORF">Ga0061063_1073</name>
</gene>
<proteinExistence type="predicted"/>
<keyword evidence="1" id="KW-1133">Transmembrane helix</keyword>
<dbReference type="InterPro" id="IPR007211">
    <property type="entry name" value="DUF378"/>
</dbReference>
<organism evidence="2 3">
    <name type="scientific">Gulbenkiania indica</name>
    <dbReference type="NCBI Taxonomy" id="375574"/>
    <lineage>
        <taxon>Bacteria</taxon>
        <taxon>Pseudomonadati</taxon>
        <taxon>Pseudomonadota</taxon>
        <taxon>Betaproteobacteria</taxon>
        <taxon>Neisseriales</taxon>
        <taxon>Chromobacteriaceae</taxon>
        <taxon>Gulbenkiania</taxon>
    </lineage>
</organism>
<keyword evidence="1" id="KW-0472">Membrane</keyword>
<evidence type="ECO:0000313" key="3">
    <source>
        <dbReference type="Proteomes" id="UP000243535"/>
    </source>
</evidence>